<gene>
    <name evidence="2" type="ORF">PRZ48_012958</name>
</gene>
<name>A0ABR0E2S3_ZASCE</name>
<evidence type="ECO:0000256" key="1">
    <source>
        <dbReference type="SAM" id="SignalP"/>
    </source>
</evidence>
<comment type="caution">
    <text evidence="2">The sequence shown here is derived from an EMBL/GenBank/DDBJ whole genome shotgun (WGS) entry which is preliminary data.</text>
</comment>
<dbReference type="Proteomes" id="UP001305779">
    <property type="component" value="Unassembled WGS sequence"/>
</dbReference>
<dbReference type="EMBL" id="JAXOVC010000011">
    <property type="protein sequence ID" value="KAK4495690.1"/>
    <property type="molecule type" value="Genomic_DNA"/>
</dbReference>
<keyword evidence="3" id="KW-1185">Reference proteome</keyword>
<organism evidence="2 3">
    <name type="scientific">Zasmidium cellare</name>
    <name type="common">Wine cellar mold</name>
    <name type="synonym">Racodium cellare</name>
    <dbReference type="NCBI Taxonomy" id="395010"/>
    <lineage>
        <taxon>Eukaryota</taxon>
        <taxon>Fungi</taxon>
        <taxon>Dikarya</taxon>
        <taxon>Ascomycota</taxon>
        <taxon>Pezizomycotina</taxon>
        <taxon>Dothideomycetes</taxon>
        <taxon>Dothideomycetidae</taxon>
        <taxon>Mycosphaerellales</taxon>
        <taxon>Mycosphaerellaceae</taxon>
        <taxon>Zasmidium</taxon>
    </lineage>
</organism>
<sequence>MRFTTLTTALLASSALAAPTSDSYPKLAPNTATCALTYHYYSGSYAVNIGRPYLDGAGCDYVKATLKKHVELASGFKCKDNGHGQTALSWRTNMKQTKANEGLQAAYPMVEFACDPYRP</sequence>
<keyword evidence="1" id="KW-0732">Signal</keyword>
<protein>
    <submittedName>
        <fullName evidence="2">Uncharacterized protein</fullName>
    </submittedName>
</protein>
<evidence type="ECO:0000313" key="3">
    <source>
        <dbReference type="Proteomes" id="UP001305779"/>
    </source>
</evidence>
<accession>A0ABR0E2S3</accession>
<evidence type="ECO:0000313" key="2">
    <source>
        <dbReference type="EMBL" id="KAK4495690.1"/>
    </source>
</evidence>
<proteinExistence type="predicted"/>
<feature type="chain" id="PRO_5045632728" evidence="1">
    <location>
        <begin position="18"/>
        <end position="119"/>
    </location>
</feature>
<feature type="signal peptide" evidence="1">
    <location>
        <begin position="1"/>
        <end position="17"/>
    </location>
</feature>
<reference evidence="2 3" key="1">
    <citation type="journal article" date="2023" name="G3 (Bethesda)">
        <title>A chromosome-level genome assembly of Zasmidium syzygii isolated from banana leaves.</title>
        <authorList>
            <person name="van Westerhoven A.C."/>
            <person name="Mehrabi R."/>
            <person name="Talebi R."/>
            <person name="Steentjes M.B.F."/>
            <person name="Corcolon B."/>
            <person name="Chong P.A."/>
            <person name="Kema G.H.J."/>
            <person name="Seidl M.F."/>
        </authorList>
    </citation>
    <scope>NUCLEOTIDE SEQUENCE [LARGE SCALE GENOMIC DNA]</scope>
    <source>
        <strain evidence="2 3">P124</strain>
    </source>
</reference>